<organism evidence="1 2">
    <name type="scientific">Halovulum dunhuangense</name>
    <dbReference type="NCBI Taxonomy" id="1505036"/>
    <lineage>
        <taxon>Bacteria</taxon>
        <taxon>Pseudomonadati</taxon>
        <taxon>Pseudomonadota</taxon>
        <taxon>Alphaproteobacteria</taxon>
        <taxon>Rhodobacterales</taxon>
        <taxon>Paracoccaceae</taxon>
        <taxon>Halovulum</taxon>
    </lineage>
</organism>
<dbReference type="InterPro" id="IPR014985">
    <property type="entry name" value="WbqC"/>
</dbReference>
<dbReference type="Pfam" id="PF08889">
    <property type="entry name" value="WbqC"/>
    <property type="match status" value="1"/>
</dbReference>
<sequence length="232" mass="26936">MKLGLMQPYLFPYIEYFRMMAGCDIWIAFDTAQFSRGGWANRNRILDRNKGWSWLTIPVRRDGLETSIADCRIDNSKNWKAQIKEKLRVYEVEAPNYKYVISLLDNINDNQVYLGDLNFEIINSIKSIFNIDTELIRLSDLDFEPPVLHAGGGWPLFLCNKLGAKTYINAAGGQFLYDSSIFEKSGVQLVFHKHIDVEYETGSFKFISDLSILDMMMWVDFDVISSKIRRKK</sequence>
<dbReference type="RefSeq" id="WP_171326649.1">
    <property type="nucleotide sequence ID" value="NZ_JABFBC010000003.1"/>
</dbReference>
<evidence type="ECO:0000313" key="2">
    <source>
        <dbReference type="Proteomes" id="UP000572377"/>
    </source>
</evidence>
<dbReference type="AlphaFoldDB" id="A0A849L6B5"/>
<comment type="caution">
    <text evidence="1">The sequence shown here is derived from an EMBL/GenBank/DDBJ whole genome shotgun (WGS) entry which is preliminary data.</text>
</comment>
<dbReference type="EMBL" id="JABFBC010000003">
    <property type="protein sequence ID" value="NNU81783.1"/>
    <property type="molecule type" value="Genomic_DNA"/>
</dbReference>
<gene>
    <name evidence="1" type="ORF">HMH01_15185</name>
</gene>
<reference evidence="1 2" key="1">
    <citation type="submission" date="2020-05" db="EMBL/GenBank/DDBJ databases">
        <title>Gimesia benthica sp. nov., a novel planctomycete isolated from a deep-sea water sample of the Northwest Indian Ocean.</title>
        <authorList>
            <person name="Wang J."/>
            <person name="Ruan C."/>
            <person name="Song L."/>
            <person name="Zhu Y."/>
            <person name="Li A."/>
            <person name="Zheng X."/>
            <person name="Wang L."/>
            <person name="Lu Z."/>
            <person name="Huang Y."/>
            <person name="Du W."/>
            <person name="Zhou Y."/>
            <person name="Huang L."/>
            <person name="Dai X."/>
        </authorList>
    </citation>
    <scope>NUCLEOTIDE SEQUENCE [LARGE SCALE GENOMIC DNA]</scope>
    <source>
        <strain evidence="1 2">YYQ-30</strain>
    </source>
</reference>
<keyword evidence="2" id="KW-1185">Reference proteome</keyword>
<accession>A0A849L6B5</accession>
<protein>
    <submittedName>
        <fullName evidence="1">WbqC family protein</fullName>
    </submittedName>
</protein>
<evidence type="ECO:0000313" key="1">
    <source>
        <dbReference type="EMBL" id="NNU81783.1"/>
    </source>
</evidence>
<dbReference type="Proteomes" id="UP000572377">
    <property type="component" value="Unassembled WGS sequence"/>
</dbReference>
<proteinExistence type="predicted"/>
<name>A0A849L6B5_9RHOB</name>